<dbReference type="Proteomes" id="UP000507962">
    <property type="component" value="Unassembled WGS sequence"/>
</dbReference>
<organism evidence="1 2">
    <name type="scientific">Desulfoluna butyratoxydans</name>
    <dbReference type="NCBI Taxonomy" id="231438"/>
    <lineage>
        <taxon>Bacteria</taxon>
        <taxon>Pseudomonadati</taxon>
        <taxon>Thermodesulfobacteriota</taxon>
        <taxon>Desulfobacteria</taxon>
        <taxon>Desulfobacterales</taxon>
        <taxon>Desulfolunaceae</taxon>
        <taxon>Desulfoluna</taxon>
    </lineage>
</organism>
<evidence type="ECO:0000313" key="2">
    <source>
        <dbReference type="Proteomes" id="UP000507962"/>
    </source>
</evidence>
<evidence type="ECO:0000313" key="1">
    <source>
        <dbReference type="EMBL" id="VFQ45449.1"/>
    </source>
</evidence>
<name>A0A4U8YQB5_9BACT</name>
<protein>
    <submittedName>
        <fullName evidence="1">Uncharacterized protein</fullName>
    </submittedName>
</protein>
<proteinExistence type="predicted"/>
<dbReference type="AlphaFoldDB" id="A0A4U8YQB5"/>
<keyword evidence="2" id="KW-1185">Reference proteome</keyword>
<dbReference type="EMBL" id="CAADHO010000005">
    <property type="protein sequence ID" value="VFQ45449.1"/>
    <property type="molecule type" value="Genomic_DNA"/>
</dbReference>
<gene>
    <name evidence="1" type="ORF">MSL71_31060</name>
</gene>
<dbReference type="RefSeq" id="WP_180141968.1">
    <property type="nucleotide sequence ID" value="NZ_CAADHO010000005.1"/>
</dbReference>
<sequence>MTSVVYSKNVSYFKNAKVNQRLLFDFLTLRASRVHPSDALLMSVPDS</sequence>
<reference evidence="1 2" key="1">
    <citation type="submission" date="2019-03" db="EMBL/GenBank/DDBJ databases">
        <authorList>
            <person name="Nijsse B."/>
        </authorList>
    </citation>
    <scope>NUCLEOTIDE SEQUENCE [LARGE SCALE GENOMIC DNA]</scope>
    <source>
        <strain evidence="1">Desulfoluna butyratoxydans MSL71</strain>
    </source>
</reference>
<accession>A0A4U8YQB5</accession>